<dbReference type="HOGENOM" id="CLU_252792_0_0_1"/>
<keyword evidence="3" id="KW-1185">Reference proteome</keyword>
<dbReference type="GeneID" id="7823436"/>
<evidence type="ECO:0008006" key="4">
    <source>
        <dbReference type="Google" id="ProtNLM"/>
    </source>
</evidence>
<proteinExistence type="predicted"/>
<dbReference type="RefSeq" id="XP_001014188.2">
    <property type="nucleotide sequence ID" value="XM_001014188.2"/>
</dbReference>
<keyword evidence="1" id="KW-0175">Coiled coil</keyword>
<reference evidence="3" key="1">
    <citation type="journal article" date="2006" name="PLoS Biol.">
        <title>Macronuclear genome sequence of the ciliate Tetrahymena thermophila, a model eukaryote.</title>
        <authorList>
            <person name="Eisen J.A."/>
            <person name="Coyne R.S."/>
            <person name="Wu M."/>
            <person name="Wu D."/>
            <person name="Thiagarajan M."/>
            <person name="Wortman J.R."/>
            <person name="Badger J.H."/>
            <person name="Ren Q."/>
            <person name="Amedeo P."/>
            <person name="Jones K.M."/>
            <person name="Tallon L.J."/>
            <person name="Delcher A.L."/>
            <person name="Salzberg S.L."/>
            <person name="Silva J.C."/>
            <person name="Haas B.J."/>
            <person name="Majoros W.H."/>
            <person name="Farzad M."/>
            <person name="Carlton J.M."/>
            <person name="Smith R.K. Jr."/>
            <person name="Garg J."/>
            <person name="Pearlman R.E."/>
            <person name="Karrer K.M."/>
            <person name="Sun L."/>
            <person name="Manning G."/>
            <person name="Elde N.C."/>
            <person name="Turkewitz A.P."/>
            <person name="Asai D.J."/>
            <person name="Wilkes D.E."/>
            <person name="Wang Y."/>
            <person name="Cai H."/>
            <person name="Collins K."/>
            <person name="Stewart B.A."/>
            <person name="Lee S.R."/>
            <person name="Wilamowska K."/>
            <person name="Weinberg Z."/>
            <person name="Ruzzo W.L."/>
            <person name="Wloga D."/>
            <person name="Gaertig J."/>
            <person name="Frankel J."/>
            <person name="Tsao C.-C."/>
            <person name="Gorovsky M.A."/>
            <person name="Keeling P.J."/>
            <person name="Waller R.F."/>
            <person name="Patron N.J."/>
            <person name="Cherry J.M."/>
            <person name="Stover N.A."/>
            <person name="Krieger C.J."/>
            <person name="del Toro C."/>
            <person name="Ryder H.F."/>
            <person name="Williamson S.C."/>
            <person name="Barbeau R.A."/>
            <person name="Hamilton E.P."/>
            <person name="Orias E."/>
        </authorList>
    </citation>
    <scope>NUCLEOTIDE SEQUENCE [LARGE SCALE GENOMIC DNA]</scope>
    <source>
        <strain evidence="3">SB210</strain>
    </source>
</reference>
<accession>Q23C25</accession>
<evidence type="ECO:0000313" key="3">
    <source>
        <dbReference type="Proteomes" id="UP000009168"/>
    </source>
</evidence>
<name>Q23C25_TETTS</name>
<evidence type="ECO:0000313" key="2">
    <source>
        <dbReference type="EMBL" id="EAR93943.2"/>
    </source>
</evidence>
<dbReference type="KEGG" id="tet:TTHERM_00224580"/>
<gene>
    <name evidence="2" type="ORF">TTHERM_00224580</name>
</gene>
<dbReference type="InParanoid" id="Q23C25"/>
<protein>
    <recommendedName>
        <fullName evidence="4">Zinc carboxypeptidase family protein</fullName>
    </recommendedName>
</protein>
<evidence type="ECO:0000256" key="1">
    <source>
        <dbReference type="SAM" id="Coils"/>
    </source>
</evidence>
<dbReference type="Proteomes" id="UP000009168">
    <property type="component" value="Unassembled WGS sequence"/>
</dbReference>
<sequence length="482" mass="56484">MDIQGQLKCQKHRNNDILFVKVKNIKDEEDVFYCELCPFSESNFSMSDCTPIKSILNWNEESPIINLFPFNDQELIKKLKDIYEKNIYEQLPNQINQFYDDLQAKIMQMIFESKKTSITLAQQLCEQKQKLLQQYKQAINADEIKKILQSQNSNTDQIQKIYKDYMKTVFQNSERNTQILNDLNKQQQITYGELKLVQQKIISSSLLQIKNDNDFIKNFPLILPNQVDLMPQLKFRKVDKEENMISKNDILKIVNGKIQFKMFNQKPNQSLKNYFYESNLVLNQSKLYIFRFQISNMQVHKIEILLSNKTKAYDIEPNRIFNNYAQNNGVLLGNQQINYDLFGVQLNNGGLFGGQQNNQRNFLINIQNNGNNQIQFININSHNNSNQLFGVPQNNSNQQSQFYSIKGDLNQSFNIETLFEIKILVNKGIFEVSDYPNKQIIVGLAQQYRSQLQTSLNQEFVLSFKGSIDLIHATEFEQEIQI</sequence>
<feature type="coiled-coil region" evidence="1">
    <location>
        <begin position="118"/>
        <end position="145"/>
    </location>
</feature>
<dbReference type="AlphaFoldDB" id="Q23C25"/>
<dbReference type="EMBL" id="GG662718">
    <property type="protein sequence ID" value="EAR93943.2"/>
    <property type="molecule type" value="Genomic_DNA"/>
</dbReference>
<organism evidence="2 3">
    <name type="scientific">Tetrahymena thermophila (strain SB210)</name>
    <dbReference type="NCBI Taxonomy" id="312017"/>
    <lineage>
        <taxon>Eukaryota</taxon>
        <taxon>Sar</taxon>
        <taxon>Alveolata</taxon>
        <taxon>Ciliophora</taxon>
        <taxon>Intramacronucleata</taxon>
        <taxon>Oligohymenophorea</taxon>
        <taxon>Hymenostomatida</taxon>
        <taxon>Tetrahymenina</taxon>
        <taxon>Tetrahymenidae</taxon>
        <taxon>Tetrahymena</taxon>
    </lineage>
</organism>